<dbReference type="EMBL" id="JAJTJA010000013">
    <property type="protein sequence ID" value="KAH8690512.1"/>
    <property type="molecule type" value="Genomic_DNA"/>
</dbReference>
<reference evidence="5" key="1">
    <citation type="submission" date="2021-12" db="EMBL/GenBank/DDBJ databases">
        <title>Convergent genome expansion in fungi linked to evolution of root-endophyte symbiosis.</title>
        <authorList>
            <consortium name="DOE Joint Genome Institute"/>
            <person name="Ke Y.-H."/>
            <person name="Bonito G."/>
            <person name="Liao H.-L."/>
            <person name="Looney B."/>
            <person name="Rojas-Flechas A."/>
            <person name="Nash J."/>
            <person name="Hameed K."/>
            <person name="Schadt C."/>
            <person name="Martin F."/>
            <person name="Crous P.W."/>
            <person name="Miettinen O."/>
            <person name="Magnuson J.K."/>
            <person name="Labbe J."/>
            <person name="Jacobson D."/>
            <person name="Doktycz M.J."/>
            <person name="Veneault-Fourrey C."/>
            <person name="Kuo A."/>
            <person name="Mondo S."/>
            <person name="Calhoun S."/>
            <person name="Riley R."/>
            <person name="Ohm R."/>
            <person name="LaButti K."/>
            <person name="Andreopoulos B."/>
            <person name="Pangilinan J."/>
            <person name="Nolan M."/>
            <person name="Tritt A."/>
            <person name="Clum A."/>
            <person name="Lipzen A."/>
            <person name="Daum C."/>
            <person name="Barry K."/>
            <person name="Grigoriev I.V."/>
            <person name="Vilgalys R."/>
        </authorList>
    </citation>
    <scope>NUCLEOTIDE SEQUENCE</scope>
    <source>
        <strain evidence="5">PMI_201</strain>
    </source>
</reference>
<dbReference type="RefSeq" id="XP_046066708.1">
    <property type="nucleotide sequence ID" value="XM_046214525.1"/>
</dbReference>
<dbReference type="PANTHER" id="PTHR43775">
    <property type="entry name" value="FATTY ACID SYNTHASE"/>
    <property type="match status" value="1"/>
</dbReference>
<dbReference type="GeneID" id="70244812"/>
<evidence type="ECO:0000259" key="4">
    <source>
        <dbReference type="PROSITE" id="PS50075"/>
    </source>
</evidence>
<dbReference type="InterPro" id="IPR020806">
    <property type="entry name" value="PKS_PP-bd"/>
</dbReference>
<dbReference type="InterPro" id="IPR057326">
    <property type="entry name" value="KR_dom"/>
</dbReference>
<proteinExistence type="predicted"/>
<dbReference type="SUPFAM" id="SSF51735">
    <property type="entry name" value="NAD(P)-binding Rossmann-fold domains"/>
    <property type="match status" value="2"/>
</dbReference>
<keyword evidence="6" id="KW-1185">Reference proteome</keyword>
<organism evidence="5 6">
    <name type="scientific">Talaromyces proteolyticus</name>
    <dbReference type="NCBI Taxonomy" id="1131652"/>
    <lineage>
        <taxon>Eukaryota</taxon>
        <taxon>Fungi</taxon>
        <taxon>Dikarya</taxon>
        <taxon>Ascomycota</taxon>
        <taxon>Pezizomycotina</taxon>
        <taxon>Eurotiomycetes</taxon>
        <taxon>Eurotiomycetidae</taxon>
        <taxon>Eurotiales</taxon>
        <taxon>Trichocomaceae</taxon>
        <taxon>Talaromyces</taxon>
        <taxon>Talaromyces sect. Bacilispori</taxon>
    </lineage>
</organism>
<comment type="caution">
    <text evidence="5">The sequence shown here is derived from an EMBL/GenBank/DDBJ whole genome shotgun (WGS) entry which is preliminary data.</text>
</comment>
<evidence type="ECO:0000256" key="3">
    <source>
        <dbReference type="ARBA" id="ARBA00023268"/>
    </source>
</evidence>
<keyword evidence="1" id="KW-0596">Phosphopantetheine</keyword>
<evidence type="ECO:0000313" key="6">
    <source>
        <dbReference type="Proteomes" id="UP001201262"/>
    </source>
</evidence>
<dbReference type="InterPro" id="IPR036736">
    <property type="entry name" value="ACP-like_sf"/>
</dbReference>
<evidence type="ECO:0000256" key="1">
    <source>
        <dbReference type="ARBA" id="ARBA00022450"/>
    </source>
</evidence>
<dbReference type="Pfam" id="PF00550">
    <property type="entry name" value="PP-binding"/>
    <property type="match status" value="1"/>
</dbReference>
<dbReference type="InterPro" id="IPR009081">
    <property type="entry name" value="PP-bd_ACP"/>
</dbReference>
<dbReference type="Gene3D" id="3.40.50.720">
    <property type="entry name" value="NAD(P)-binding Rossmann-like Domain"/>
    <property type="match status" value="1"/>
</dbReference>
<keyword evidence="3" id="KW-0511">Multifunctional enzyme</keyword>
<dbReference type="InterPro" id="IPR036291">
    <property type="entry name" value="NAD(P)-bd_dom_sf"/>
</dbReference>
<keyword evidence="2" id="KW-0597">Phosphoprotein</keyword>
<accession>A0AAD4KJ26</accession>
<protein>
    <submittedName>
        <fullName evidence="5">KR domain-containing protein</fullName>
    </submittedName>
</protein>
<dbReference type="GO" id="GO:0004312">
    <property type="term" value="F:fatty acid synthase activity"/>
    <property type="evidence" value="ECO:0007669"/>
    <property type="project" value="TreeGrafter"/>
</dbReference>
<dbReference type="InterPro" id="IPR013968">
    <property type="entry name" value="PKS_KR"/>
</dbReference>
<dbReference type="GO" id="GO:0031177">
    <property type="term" value="F:phosphopantetheine binding"/>
    <property type="evidence" value="ECO:0007669"/>
    <property type="project" value="InterPro"/>
</dbReference>
<name>A0AAD4KJ26_9EURO</name>
<dbReference type="AlphaFoldDB" id="A0AAD4KJ26"/>
<evidence type="ECO:0000256" key="2">
    <source>
        <dbReference type="ARBA" id="ARBA00022553"/>
    </source>
</evidence>
<dbReference type="Proteomes" id="UP001201262">
    <property type="component" value="Unassembled WGS sequence"/>
</dbReference>
<dbReference type="CDD" id="cd05274">
    <property type="entry name" value="KR_FAS_SDR_x"/>
    <property type="match status" value="1"/>
</dbReference>
<evidence type="ECO:0000313" key="5">
    <source>
        <dbReference type="EMBL" id="KAH8690512.1"/>
    </source>
</evidence>
<dbReference type="InterPro" id="IPR050091">
    <property type="entry name" value="PKS_NRPS_Biosynth_Enz"/>
</dbReference>
<dbReference type="SUPFAM" id="SSF47336">
    <property type="entry name" value="ACP-like"/>
    <property type="match status" value="1"/>
</dbReference>
<dbReference type="SMART" id="SM00823">
    <property type="entry name" value="PKS_PP"/>
    <property type="match status" value="1"/>
</dbReference>
<dbReference type="Gene3D" id="3.10.129.110">
    <property type="entry name" value="Polyketide synthase dehydratase"/>
    <property type="match status" value="1"/>
</dbReference>
<dbReference type="PROSITE" id="PS50075">
    <property type="entry name" value="CARRIER"/>
    <property type="match status" value="1"/>
</dbReference>
<sequence>MFKLLSRARTLRFPLASIPPMTTLGVNHGGARWSNAALVQDAQTFDVDSIKKRIGSMLSKSFSIDYLSKVGVTGIAFPWTVLQHYGNSKEMIAQVDVDPDNMDLAWDADSWAAILDSASSIGATVFADDEKLRIVSQIDRLTLYSSINPPKLCYIYAAETDSAECAQSRSADICILNVKGGLLVKIEGIKLTEIEGGAGIGGVWVPPRLSEKPVLPKRVVLISEDRSILDQYEDDLQECVSKVVRANAVQELKSANIAAMLGGKDCAVVYCSGQVQALGDIAISVYRFICEVAAAVKIIVENKLPVKFFIITNRGFAADGAAALAQAPLYGLARIIAMENSDIWGGLIDNEGPKFPILPFKYAQGQDVTRLIDGVPRIARFRPFSTDQRHPASTTTTLLPQPEGTYVITGDLGDLGLETCDFLIEKGARRIVIVSRRDLPPRNQWASTSNKMAPILTLDIGANDAHAKLINSLDHLSLPPVLGVIHASGVLEDNLLVNTTPDSFSRVLSPKISGALALHKAIPPTTVDFFVLYSAIGQLLGTSGQSSYASGNAFLDTLATHRRSQGDNAIAFQWTAWRGLGMANSAFLSIELKSSIAWEHVSKYNVDHAVVTRILAVDEELPTPLSILEDIAVHSSRARKDAAPVESKGDIAARLTAIPELKIWLDQKVLECLALILKIDDIEDIDPRVALTDIGVDSVMTIVLRQKLQSVFKVKVPQTLTWNHPTVVAMVDWFLEQF</sequence>
<dbReference type="PANTHER" id="PTHR43775:SF22">
    <property type="entry name" value="SYNTHASE, PUTATIVE (JCVI)-RELATED"/>
    <property type="match status" value="1"/>
</dbReference>
<dbReference type="Pfam" id="PF08659">
    <property type="entry name" value="KR"/>
    <property type="match status" value="1"/>
</dbReference>
<dbReference type="GO" id="GO:0006633">
    <property type="term" value="P:fatty acid biosynthetic process"/>
    <property type="evidence" value="ECO:0007669"/>
    <property type="project" value="TreeGrafter"/>
</dbReference>
<dbReference type="Gene3D" id="1.10.1200.10">
    <property type="entry name" value="ACP-like"/>
    <property type="match status" value="1"/>
</dbReference>
<gene>
    <name evidence="5" type="ORF">BGW36DRAFT_364087</name>
</gene>
<dbReference type="SMART" id="SM00822">
    <property type="entry name" value="PKS_KR"/>
    <property type="match status" value="1"/>
</dbReference>
<dbReference type="GO" id="GO:0044550">
    <property type="term" value="P:secondary metabolite biosynthetic process"/>
    <property type="evidence" value="ECO:0007669"/>
    <property type="project" value="TreeGrafter"/>
</dbReference>
<feature type="domain" description="Carrier" evidence="4">
    <location>
        <begin position="663"/>
        <end position="738"/>
    </location>
</feature>
<dbReference type="InterPro" id="IPR042104">
    <property type="entry name" value="PKS_dehydratase_sf"/>
</dbReference>